<evidence type="ECO:0000313" key="4">
    <source>
        <dbReference type="Proteomes" id="UP001229952"/>
    </source>
</evidence>
<dbReference type="EMBL" id="CP120992">
    <property type="protein sequence ID" value="WLQ42146.1"/>
    <property type="molecule type" value="Genomic_DNA"/>
</dbReference>
<proteinExistence type="predicted"/>
<accession>A0ABY9I6P0</accession>
<feature type="compositionally biased region" description="Pro residues" evidence="1">
    <location>
        <begin position="45"/>
        <end position="55"/>
    </location>
</feature>
<keyword evidence="4" id="KW-1185">Reference proteome</keyword>
<organism evidence="3 4">
    <name type="scientific">Streptomyces laculatispora</name>
    <dbReference type="NCBI Taxonomy" id="887464"/>
    <lineage>
        <taxon>Bacteria</taxon>
        <taxon>Bacillati</taxon>
        <taxon>Actinomycetota</taxon>
        <taxon>Actinomycetes</taxon>
        <taxon>Kitasatosporales</taxon>
        <taxon>Streptomycetaceae</taxon>
        <taxon>Streptomyces</taxon>
    </lineage>
</organism>
<dbReference type="RefSeq" id="WP_306089267.1">
    <property type="nucleotide sequence ID" value="NZ_CP120992.1"/>
</dbReference>
<gene>
    <name evidence="3" type="ORF">P8A22_20585</name>
</gene>
<sequence>MRQPTASVPAALPAALAAALVLALSGCDSAPAHAPAPDGATAPAAPTPQGGPPTGPAGRSLWALIDDRGDTVRSLPDDDPDVTAVRKAVALHSAATDNRDHRTLTDGTGGTEGEFAFYSPEFIRALKAQGYDRQLTALYRTNRLTTHQVKTAWYRSTLYRDRATAKAEMDTVMEFTAATPGYLKKGGFALNTPYTQHRTVSLAKQGGKWKITAIRKSPLTKTAPRPESSWGEGARPPRGL</sequence>
<dbReference type="Proteomes" id="UP001229952">
    <property type="component" value="Chromosome"/>
</dbReference>
<evidence type="ECO:0000256" key="1">
    <source>
        <dbReference type="SAM" id="MobiDB-lite"/>
    </source>
</evidence>
<dbReference type="PROSITE" id="PS51257">
    <property type="entry name" value="PROKAR_LIPOPROTEIN"/>
    <property type="match status" value="1"/>
</dbReference>
<evidence type="ECO:0000313" key="3">
    <source>
        <dbReference type="EMBL" id="WLQ42146.1"/>
    </source>
</evidence>
<name>A0ABY9I6P0_9ACTN</name>
<protein>
    <recommendedName>
        <fullName evidence="5">Lipoprotein</fullName>
    </recommendedName>
</protein>
<feature type="compositionally biased region" description="Low complexity" evidence="1">
    <location>
        <begin position="31"/>
        <end position="44"/>
    </location>
</feature>
<reference evidence="3 4" key="1">
    <citation type="submission" date="2023-03" db="EMBL/GenBank/DDBJ databases">
        <title>Isolation and description of six Streptomyces strains from soil environments, able to metabolize different microbial glucans.</title>
        <authorList>
            <person name="Widen T."/>
            <person name="Larsbrink J."/>
        </authorList>
    </citation>
    <scope>NUCLEOTIDE SEQUENCE [LARGE SCALE GENOMIC DNA]</scope>
    <source>
        <strain evidence="3 4">Mut2</strain>
    </source>
</reference>
<feature type="chain" id="PRO_5047195429" description="Lipoprotein" evidence="2">
    <location>
        <begin position="35"/>
        <end position="240"/>
    </location>
</feature>
<evidence type="ECO:0000256" key="2">
    <source>
        <dbReference type="SAM" id="SignalP"/>
    </source>
</evidence>
<feature type="region of interest" description="Disordered" evidence="1">
    <location>
        <begin position="31"/>
        <end position="60"/>
    </location>
</feature>
<feature type="signal peptide" evidence="2">
    <location>
        <begin position="1"/>
        <end position="34"/>
    </location>
</feature>
<evidence type="ECO:0008006" key="5">
    <source>
        <dbReference type="Google" id="ProtNLM"/>
    </source>
</evidence>
<feature type="region of interest" description="Disordered" evidence="1">
    <location>
        <begin position="216"/>
        <end position="240"/>
    </location>
</feature>
<keyword evidence="2" id="KW-0732">Signal</keyword>